<evidence type="ECO:0000313" key="2">
    <source>
        <dbReference type="EMBL" id="KZS43866.1"/>
    </source>
</evidence>
<name>A0A163ELG0_9BACL</name>
<organism evidence="2 3">
    <name type="scientific">Paenibacillus glucanolyticus</name>
    <dbReference type="NCBI Taxonomy" id="59843"/>
    <lineage>
        <taxon>Bacteria</taxon>
        <taxon>Bacillati</taxon>
        <taxon>Bacillota</taxon>
        <taxon>Bacilli</taxon>
        <taxon>Bacillales</taxon>
        <taxon>Paenibacillaceae</taxon>
        <taxon>Paenibacillus</taxon>
    </lineage>
</organism>
<dbReference type="RefSeq" id="WP_006211473.1">
    <property type="nucleotide sequence ID" value="NZ_JAYWMC010000001.1"/>
</dbReference>
<dbReference type="GO" id="GO:0016829">
    <property type="term" value="F:lyase activity"/>
    <property type="evidence" value="ECO:0007669"/>
    <property type="project" value="UniProtKB-KW"/>
</dbReference>
<dbReference type="InterPro" id="IPR010839">
    <property type="entry name" value="AtuA_N"/>
</dbReference>
<protein>
    <submittedName>
        <fullName evidence="2">3-methylaspartate ammonia-lyase</fullName>
    </submittedName>
</protein>
<evidence type="ECO:0000313" key="3">
    <source>
        <dbReference type="Proteomes" id="UP000076796"/>
    </source>
</evidence>
<sequence>MGMSEYFGKEGLQMNTDIRILSPCGMLGYGFPEQSFMNGMEFELHGIVVDAGSTDGGPHKLGAGVSIVSKRAVKKDLDIMITNGLSRKIPIIIGSAGGSGAQTHVNWTLDIIDEILDERGLQAKVSVIWADFTQQEIHQAKEEGRIKALSPNIPPLTSELIDSTNSIVAQMGHEPIVEALKQGVDIIVCGRAYDPSPFAAIGIYHGKDPGLSYHLGKILECGALCAEPGTTKDSILGTISDDSFTVQSLNPDRNCSPTSVAAHTFYEKEHPYILHGPGFTLDLEHCRFEEVEKGVVRVTGSRFLPAEKYFIKLEGARRVAYRTFVVAGIRDPILIGKLEEVEDYVRNQAREYYREIPESDYQIQFYNYGKNGVLGSKEPESFTGHEIGVMFEVVAKTQELANSICATVRSTFLHYGYDGRKSTAGNLAFPFAPSDIEFGPVYEFSVYHLMEMKNNAFRIEHR</sequence>
<accession>A0A163ELG0</accession>
<reference evidence="2" key="1">
    <citation type="journal article" date="2016" name="Genome Announc.">
        <title>Draft genomes of two strains of Paenibacillus glucanolyticus with capability to degrade lignocellulose.</title>
        <authorList>
            <person name="Mathews S.L."/>
            <person name="Pawlak J."/>
            <person name="Grunden A.M."/>
        </authorList>
    </citation>
    <scope>NUCLEOTIDE SEQUENCE [LARGE SCALE GENOMIC DNA]</scope>
    <source>
        <strain evidence="2">SLM1</strain>
    </source>
</reference>
<keyword evidence="3" id="KW-1185">Reference proteome</keyword>
<gene>
    <name evidence="2" type="ORF">AWU65_27685</name>
</gene>
<dbReference type="OrthoDB" id="9763456at2"/>
<keyword evidence="2" id="KW-0456">Lyase</keyword>
<evidence type="ECO:0000259" key="1">
    <source>
        <dbReference type="Pfam" id="PF07287"/>
    </source>
</evidence>
<feature type="domain" description="Acyclic terpene utilisation N-terminal" evidence="1">
    <location>
        <begin position="77"/>
        <end position="414"/>
    </location>
</feature>
<dbReference type="EMBL" id="LWMH01000002">
    <property type="protein sequence ID" value="KZS43866.1"/>
    <property type="molecule type" value="Genomic_DNA"/>
</dbReference>
<dbReference type="Proteomes" id="UP000076796">
    <property type="component" value="Unassembled WGS sequence"/>
</dbReference>
<dbReference type="Pfam" id="PF07287">
    <property type="entry name" value="AtuA"/>
    <property type="match status" value="1"/>
</dbReference>
<proteinExistence type="predicted"/>
<comment type="caution">
    <text evidence="2">The sequence shown here is derived from an EMBL/GenBank/DDBJ whole genome shotgun (WGS) entry which is preliminary data.</text>
</comment>
<dbReference type="AlphaFoldDB" id="A0A163ELG0"/>